<comment type="similarity">
    <text evidence="7">Belongs to the binding-protein-dependent transport system permease family.</text>
</comment>
<feature type="domain" description="ABC transmembrane type-1" evidence="8">
    <location>
        <begin position="125"/>
        <end position="326"/>
    </location>
</feature>
<dbReference type="PROSITE" id="PS50928">
    <property type="entry name" value="ABC_TM1"/>
    <property type="match status" value="1"/>
</dbReference>
<reference evidence="10" key="1">
    <citation type="journal article" date="2019" name="Int. J. Syst. Evol. Microbiol.">
        <title>The Global Catalogue of Microorganisms (GCM) 10K type strain sequencing project: providing services to taxonomists for standard genome sequencing and annotation.</title>
        <authorList>
            <consortium name="The Broad Institute Genomics Platform"/>
            <consortium name="The Broad Institute Genome Sequencing Center for Infectious Disease"/>
            <person name="Wu L."/>
            <person name="Ma J."/>
        </authorList>
    </citation>
    <scope>NUCLEOTIDE SEQUENCE [LARGE SCALE GENOMIC DNA]</scope>
    <source>
        <strain evidence="10">CCUG 51308</strain>
    </source>
</reference>
<feature type="transmembrane region" description="Helical" evidence="7">
    <location>
        <begin position="207"/>
        <end position="226"/>
    </location>
</feature>
<dbReference type="Gene3D" id="1.10.3720.10">
    <property type="entry name" value="MetI-like"/>
    <property type="match status" value="1"/>
</dbReference>
<dbReference type="RefSeq" id="WP_382166148.1">
    <property type="nucleotide sequence ID" value="NZ_JBHTBR010000002.1"/>
</dbReference>
<dbReference type="Pfam" id="PF19300">
    <property type="entry name" value="BPD_transp_1_N"/>
    <property type="match status" value="1"/>
</dbReference>
<dbReference type="CDD" id="cd06261">
    <property type="entry name" value="TM_PBP2"/>
    <property type="match status" value="1"/>
</dbReference>
<comment type="caution">
    <text evidence="9">The sequence shown here is derived from an EMBL/GenBank/DDBJ whole genome shotgun (WGS) entry which is preliminary data.</text>
</comment>
<dbReference type="SUPFAM" id="SSF161098">
    <property type="entry name" value="MetI-like"/>
    <property type="match status" value="1"/>
</dbReference>
<dbReference type="PANTHER" id="PTHR43163">
    <property type="entry name" value="DIPEPTIDE TRANSPORT SYSTEM PERMEASE PROTEIN DPPB-RELATED"/>
    <property type="match status" value="1"/>
</dbReference>
<comment type="subcellular location">
    <subcellularLocation>
        <location evidence="1 7">Cell membrane</location>
        <topology evidence="1 7">Multi-pass membrane protein</topology>
    </subcellularLocation>
</comment>
<keyword evidence="2 7" id="KW-0813">Transport</keyword>
<accession>A0ABW2IJ27</accession>
<dbReference type="PANTHER" id="PTHR43163:SF6">
    <property type="entry name" value="DIPEPTIDE TRANSPORT SYSTEM PERMEASE PROTEIN DPPB-RELATED"/>
    <property type="match status" value="1"/>
</dbReference>
<keyword evidence="6 7" id="KW-0472">Membrane</keyword>
<sequence length="340" mass="36389">MQTTMQDNPETKTSGKPIPQNSIFQRVVTAIPLGYVLRRLFLAIPTMLLIITVAFFLMRAAPGNPYSTDRKLAPEVEANMKAALGLDKPLIEQYGNYLGNVVQGDLGPSMRNSDKSVSEIIGDGIGVSLTLGACSMVLAIFIGTALGIGAAIRKNTMTDYSIMAFAMLGISVPTFVIGPILSLAFGVWWGLFSAGGLDLGRMNFSNMFLPVVTLALPQIAIISRLMRASMIEVLQLSYLRTARAKGLSDLTILLRHAAPAAALPLVSYIGPATAGLLTGSVVIERVFSLPGVGQYFIDGAINRDFPLVMGVVILYSGLIVIFNLIADVVYGVLDPRVSYN</sequence>
<keyword evidence="5 7" id="KW-1133">Transmembrane helix</keyword>
<evidence type="ECO:0000256" key="3">
    <source>
        <dbReference type="ARBA" id="ARBA00022475"/>
    </source>
</evidence>
<keyword evidence="10" id="KW-1185">Reference proteome</keyword>
<organism evidence="9 10">
    <name type="scientific">Hirschia litorea</name>
    <dbReference type="NCBI Taxonomy" id="1199156"/>
    <lineage>
        <taxon>Bacteria</taxon>
        <taxon>Pseudomonadati</taxon>
        <taxon>Pseudomonadota</taxon>
        <taxon>Alphaproteobacteria</taxon>
        <taxon>Hyphomonadales</taxon>
        <taxon>Hyphomonadaceae</taxon>
        <taxon>Hirschia</taxon>
    </lineage>
</organism>
<feature type="transmembrane region" description="Helical" evidence="7">
    <location>
        <begin position="125"/>
        <end position="152"/>
    </location>
</feature>
<gene>
    <name evidence="9" type="ORF">ACFQS8_04910</name>
</gene>
<evidence type="ECO:0000259" key="8">
    <source>
        <dbReference type="PROSITE" id="PS50928"/>
    </source>
</evidence>
<feature type="transmembrane region" description="Helical" evidence="7">
    <location>
        <begin position="164"/>
        <end position="187"/>
    </location>
</feature>
<evidence type="ECO:0000256" key="4">
    <source>
        <dbReference type="ARBA" id="ARBA00022692"/>
    </source>
</evidence>
<evidence type="ECO:0000256" key="2">
    <source>
        <dbReference type="ARBA" id="ARBA00022448"/>
    </source>
</evidence>
<evidence type="ECO:0000256" key="6">
    <source>
        <dbReference type="ARBA" id="ARBA00023136"/>
    </source>
</evidence>
<protein>
    <submittedName>
        <fullName evidence="9">ABC transporter permease</fullName>
    </submittedName>
</protein>
<dbReference type="InterPro" id="IPR035906">
    <property type="entry name" value="MetI-like_sf"/>
</dbReference>
<dbReference type="InterPro" id="IPR045621">
    <property type="entry name" value="BPD_transp_1_N"/>
</dbReference>
<dbReference type="InterPro" id="IPR000515">
    <property type="entry name" value="MetI-like"/>
</dbReference>
<dbReference type="Pfam" id="PF00528">
    <property type="entry name" value="BPD_transp_1"/>
    <property type="match status" value="1"/>
</dbReference>
<evidence type="ECO:0000313" key="10">
    <source>
        <dbReference type="Proteomes" id="UP001596492"/>
    </source>
</evidence>
<evidence type="ECO:0000256" key="1">
    <source>
        <dbReference type="ARBA" id="ARBA00004651"/>
    </source>
</evidence>
<name>A0ABW2IJ27_9PROT</name>
<evidence type="ECO:0000256" key="5">
    <source>
        <dbReference type="ARBA" id="ARBA00022989"/>
    </source>
</evidence>
<dbReference type="Proteomes" id="UP001596492">
    <property type="component" value="Unassembled WGS sequence"/>
</dbReference>
<keyword evidence="3" id="KW-1003">Cell membrane</keyword>
<feature type="transmembrane region" description="Helical" evidence="7">
    <location>
        <begin position="307"/>
        <end position="333"/>
    </location>
</feature>
<keyword evidence="4 7" id="KW-0812">Transmembrane</keyword>
<evidence type="ECO:0000313" key="9">
    <source>
        <dbReference type="EMBL" id="MFC7290944.1"/>
    </source>
</evidence>
<evidence type="ECO:0000256" key="7">
    <source>
        <dbReference type="RuleBase" id="RU363032"/>
    </source>
</evidence>
<feature type="transmembrane region" description="Helical" evidence="7">
    <location>
        <begin position="40"/>
        <end position="61"/>
    </location>
</feature>
<proteinExistence type="inferred from homology"/>
<dbReference type="EMBL" id="JBHTBR010000002">
    <property type="protein sequence ID" value="MFC7290944.1"/>
    <property type="molecule type" value="Genomic_DNA"/>
</dbReference>